<evidence type="ECO:0008006" key="3">
    <source>
        <dbReference type="Google" id="ProtNLM"/>
    </source>
</evidence>
<dbReference type="OrthoDB" id="1148707at2"/>
<evidence type="ECO:0000313" key="2">
    <source>
        <dbReference type="Proteomes" id="UP000237310"/>
    </source>
</evidence>
<dbReference type="RefSeq" id="WP_103804925.1">
    <property type="nucleotide sequence ID" value="NZ_PQVG01000002.1"/>
</dbReference>
<proteinExistence type="predicted"/>
<accession>A0A2S5AEL7</accession>
<dbReference type="Proteomes" id="UP000237310">
    <property type="component" value="Unassembled WGS sequence"/>
</dbReference>
<name>A0A2S5AEL7_9FLAO</name>
<keyword evidence="2" id="KW-1185">Reference proteome</keyword>
<dbReference type="PROSITE" id="PS51257">
    <property type="entry name" value="PROKAR_LIPOPROTEIN"/>
    <property type="match status" value="1"/>
</dbReference>
<organism evidence="1 2">
    <name type="scientific">Flavobacterium alvei</name>
    <dbReference type="NCBI Taxonomy" id="2080416"/>
    <lineage>
        <taxon>Bacteria</taxon>
        <taxon>Pseudomonadati</taxon>
        <taxon>Bacteroidota</taxon>
        <taxon>Flavobacteriia</taxon>
        <taxon>Flavobacteriales</taxon>
        <taxon>Flavobacteriaceae</taxon>
        <taxon>Flavobacterium</taxon>
    </lineage>
</organism>
<gene>
    <name evidence="1" type="ORF">C3L50_04380</name>
</gene>
<dbReference type="EMBL" id="PQVG01000002">
    <property type="protein sequence ID" value="POY40739.1"/>
    <property type="molecule type" value="Genomic_DNA"/>
</dbReference>
<evidence type="ECO:0000313" key="1">
    <source>
        <dbReference type="EMBL" id="POY40739.1"/>
    </source>
</evidence>
<comment type="caution">
    <text evidence="1">The sequence shown here is derived from an EMBL/GenBank/DDBJ whole genome shotgun (WGS) entry which is preliminary data.</text>
</comment>
<reference evidence="1 2" key="1">
    <citation type="submission" date="2018-01" db="EMBL/GenBank/DDBJ databases">
        <authorList>
            <person name="Gaut B.S."/>
            <person name="Morton B.R."/>
            <person name="Clegg M.T."/>
            <person name="Duvall M.R."/>
        </authorList>
    </citation>
    <scope>NUCLEOTIDE SEQUENCE [LARGE SCALE GENOMIC DNA]</scope>
    <source>
        <strain evidence="1 2">HR-AY</strain>
    </source>
</reference>
<protein>
    <recommendedName>
        <fullName evidence="3">Lipoprotein</fullName>
    </recommendedName>
</protein>
<dbReference type="AlphaFoldDB" id="A0A2S5AEL7"/>
<sequence>MKYFSLILLFVVFSCGNKEDILLPKSNVTVVSNVVDHSPIYIFFRTKDKDTLAEVNKKNEIISTSWIFNIDKRLPLRLVIPEVMKLQQKKREEVAHKNEKAENYYSYADSIGKNMAFLPFTKVYYKMGKPKYGVIVYFNKHNEIYVFDWFSMENLLVKKDNLQEYLNALPSEKPNKYLFCFSKDLTFGNYIQDKIFIQSLKLYFPDLNLTNEEYIY</sequence>